<feature type="transmembrane region" description="Helical" evidence="1">
    <location>
        <begin position="12"/>
        <end position="29"/>
    </location>
</feature>
<evidence type="ECO:0000256" key="1">
    <source>
        <dbReference type="SAM" id="Phobius"/>
    </source>
</evidence>
<reference evidence="5 7" key="2">
    <citation type="submission" date="2019-11" db="EMBL/GenBank/DDBJ databases">
        <title>Characterisation of Fundicoccus ignavus gen. nov. sp. nov., a novel genus of the family Aerococcaceae isolated from bulk tank milk.</title>
        <authorList>
            <person name="Siebert A."/>
            <person name="Huptas C."/>
            <person name="Wenning M."/>
            <person name="Scherer S."/>
            <person name="Doll E.V."/>
        </authorList>
    </citation>
    <scope>NUCLEOTIDE SEQUENCE [LARGE SCALE GENOMIC DNA]</scope>
    <source>
        <strain evidence="2 7">DSM 109653</strain>
        <strain evidence="3 5">WS4759</strain>
    </source>
</reference>
<comment type="caution">
    <text evidence="3">The sequence shown here is derived from an EMBL/GenBank/DDBJ whole genome shotgun (WGS) entry which is preliminary data.</text>
</comment>
<dbReference type="EMBL" id="WJQS01000003">
    <property type="protein sequence ID" value="MRI85110.1"/>
    <property type="molecule type" value="Genomic_DNA"/>
</dbReference>
<evidence type="ECO:0000313" key="2">
    <source>
        <dbReference type="EMBL" id="MRI81790.1"/>
    </source>
</evidence>
<proteinExistence type="predicted"/>
<dbReference type="Proteomes" id="UP000440066">
    <property type="component" value="Unassembled WGS sequence"/>
</dbReference>
<dbReference type="Proteomes" id="UP000430975">
    <property type="component" value="Unassembled WGS sequence"/>
</dbReference>
<accession>A0A6I2GBG3</accession>
<keyword evidence="5" id="KW-1185">Reference proteome</keyword>
<dbReference type="EMBL" id="WJQR01000006">
    <property type="protein sequence ID" value="MRI81790.1"/>
    <property type="molecule type" value="Genomic_DNA"/>
</dbReference>
<name>A0A6I2GBG3_9LACT</name>
<protein>
    <submittedName>
        <fullName evidence="3">Uncharacterized protein</fullName>
    </submittedName>
</protein>
<dbReference type="EMBL" id="WJQT01000011">
    <property type="protein sequence ID" value="MRJ47596.1"/>
    <property type="molecule type" value="Genomic_DNA"/>
</dbReference>
<evidence type="ECO:0000313" key="3">
    <source>
        <dbReference type="EMBL" id="MRI85110.1"/>
    </source>
</evidence>
<evidence type="ECO:0000313" key="5">
    <source>
        <dbReference type="Proteomes" id="UP000430975"/>
    </source>
</evidence>
<reference evidence="4 6" key="1">
    <citation type="submission" date="2019-11" db="EMBL/GenBank/DDBJ databases">
        <title>Characterisation of Fundicoccus ignavus gen. nov. sp. nov., a novel genus of the family Aerococcaceae from bulk tank milk.</title>
        <authorList>
            <person name="Siebert A."/>
            <person name="Huptas C."/>
            <person name="Wenning M."/>
            <person name="Scherer S."/>
            <person name="Doll E.V."/>
        </authorList>
    </citation>
    <scope>NUCLEOTIDE SEQUENCE [LARGE SCALE GENOMIC DNA]</scope>
    <source>
        <strain evidence="4 6">DSM 109652</strain>
    </source>
</reference>
<dbReference type="Proteomes" id="UP000469870">
    <property type="component" value="Unassembled WGS sequence"/>
</dbReference>
<evidence type="ECO:0000313" key="7">
    <source>
        <dbReference type="Proteomes" id="UP000469870"/>
    </source>
</evidence>
<keyword evidence="1" id="KW-1133">Transmembrane helix</keyword>
<dbReference type="AlphaFoldDB" id="A0A6I2GBG3"/>
<evidence type="ECO:0000313" key="6">
    <source>
        <dbReference type="Proteomes" id="UP000440066"/>
    </source>
</evidence>
<evidence type="ECO:0000313" key="4">
    <source>
        <dbReference type="EMBL" id="MRJ47596.1"/>
    </source>
</evidence>
<dbReference type="RefSeq" id="WP_153832662.1">
    <property type="nucleotide sequence ID" value="NZ_WJQR01000006.1"/>
</dbReference>
<keyword evidence="1" id="KW-0812">Transmembrane</keyword>
<keyword evidence="1" id="KW-0472">Membrane</keyword>
<gene>
    <name evidence="4" type="ORF">GF867_08460</name>
    <name evidence="3" type="ORF">GIY09_04380</name>
    <name evidence="2" type="ORF">GIY11_07140</name>
</gene>
<organism evidence="3 5">
    <name type="scientific">Fundicoccus ignavus</name>
    <dbReference type="NCBI Taxonomy" id="2664442"/>
    <lineage>
        <taxon>Bacteria</taxon>
        <taxon>Bacillati</taxon>
        <taxon>Bacillota</taxon>
        <taxon>Bacilli</taxon>
        <taxon>Lactobacillales</taxon>
        <taxon>Aerococcaceae</taxon>
        <taxon>Fundicoccus</taxon>
    </lineage>
</organism>
<sequence length="118" mass="13153">MLNKRQNNITGALLLTTGIILGAAAVIFYKENKTVNAGKTLNQVRQIFKAQGPIEGSWIDYEPVAYEAYDSKPLVYIGGISRIEHNKVVNYQFACDIYTGDILDTFIASTDDIKSQLY</sequence>